<evidence type="ECO:0000313" key="3">
    <source>
        <dbReference type="EMBL" id="KAK8860285.1"/>
    </source>
</evidence>
<feature type="compositionally biased region" description="Polar residues" evidence="2">
    <location>
        <begin position="1"/>
        <end position="38"/>
    </location>
</feature>
<dbReference type="Proteomes" id="UP001470230">
    <property type="component" value="Unassembled WGS sequence"/>
</dbReference>
<feature type="compositionally biased region" description="Basic and acidic residues" evidence="2">
    <location>
        <begin position="145"/>
        <end position="164"/>
    </location>
</feature>
<comment type="caution">
    <text evidence="3">The sequence shown here is derived from an EMBL/GenBank/DDBJ whole genome shotgun (WGS) entry which is preliminary data.</text>
</comment>
<evidence type="ECO:0000256" key="2">
    <source>
        <dbReference type="SAM" id="MobiDB-lite"/>
    </source>
</evidence>
<dbReference type="Gene3D" id="1.10.287.1490">
    <property type="match status" value="1"/>
</dbReference>
<keyword evidence="4" id="KW-1185">Reference proteome</keyword>
<feature type="region of interest" description="Disordered" evidence="2">
    <location>
        <begin position="1"/>
        <end position="40"/>
    </location>
</feature>
<gene>
    <name evidence="3" type="ORF">M9Y10_011949</name>
</gene>
<reference evidence="3 4" key="1">
    <citation type="submission" date="2024-04" db="EMBL/GenBank/DDBJ databases">
        <title>Tritrichomonas musculus Genome.</title>
        <authorList>
            <person name="Alves-Ferreira E."/>
            <person name="Grigg M."/>
            <person name="Lorenzi H."/>
            <person name="Galac M."/>
        </authorList>
    </citation>
    <scope>NUCLEOTIDE SEQUENCE [LARGE SCALE GENOMIC DNA]</scope>
    <source>
        <strain evidence="3 4">EAF2021</strain>
    </source>
</reference>
<organism evidence="3 4">
    <name type="scientific">Tritrichomonas musculus</name>
    <dbReference type="NCBI Taxonomy" id="1915356"/>
    <lineage>
        <taxon>Eukaryota</taxon>
        <taxon>Metamonada</taxon>
        <taxon>Parabasalia</taxon>
        <taxon>Tritrichomonadida</taxon>
        <taxon>Tritrichomonadidae</taxon>
        <taxon>Tritrichomonas</taxon>
    </lineage>
</organism>
<dbReference type="EMBL" id="JAPFFF010000018">
    <property type="protein sequence ID" value="KAK8860285.1"/>
    <property type="molecule type" value="Genomic_DNA"/>
</dbReference>
<protein>
    <recommendedName>
        <fullName evidence="5">GRIP domain-containing protein</fullName>
    </recommendedName>
</protein>
<feature type="coiled-coil region" evidence="1">
    <location>
        <begin position="481"/>
        <end position="626"/>
    </location>
</feature>
<proteinExistence type="predicted"/>
<evidence type="ECO:0000313" key="4">
    <source>
        <dbReference type="Proteomes" id="UP001470230"/>
    </source>
</evidence>
<evidence type="ECO:0008006" key="5">
    <source>
        <dbReference type="Google" id="ProtNLM"/>
    </source>
</evidence>
<evidence type="ECO:0000256" key="1">
    <source>
        <dbReference type="SAM" id="Coils"/>
    </source>
</evidence>
<accession>A0ABR2ICK0</accession>
<feature type="region of interest" description="Disordered" evidence="2">
    <location>
        <begin position="145"/>
        <end position="166"/>
    </location>
</feature>
<keyword evidence="1" id="KW-0175">Coiled coil</keyword>
<feature type="coiled-coil region" evidence="1">
    <location>
        <begin position="345"/>
        <end position="396"/>
    </location>
</feature>
<sequence length="696" mass="81439">MSISKSQDNMSNLTKSSIQNNQKQAPSTLTFPSNSVSTNDKENLIDEYQEKMGDMLDCQKELCTVKTQLSKVIDQSKQSKLQFTQLLQEKDIKLEEANRRIQELQNENDSRIQSEISCNSKVTKYETKCKHYKDIINQLKQELQKKENQNQNQKNEHKENEKKSKNQIIEIQKQLETKNSQISDLKVQLTELKQQGLSTSESFSNQQKQIEGLLKDKEEFESQISKLSDSKEKLKSDLKQSNDEIVVLQATISDQQNSIMKLRKDKIKYKQNCSDLMKTVEDLKSQLKQYSEYTQKIQELEGQLSKIQKLYQKETKKTNNATNLLSMITSFVGEAYKPKDILSNVRKVCQERDELRQKINKDNQTDNNYKEIKEQNDNLKSKLANLEKRNSMQKLRDVVCSSIENARKEKSEQLLKLARNFGYEKSDITFRSVIITVLLSSRLNKIIKEPPEDIVYVKDNRNWFWISKDDDSKMNNIIIDSAKLLHEYQNEQEQAKKTNEQINDEMNKLESEIKNKKQKLDEREKSLVFLRQEIYRLNEELSSLIDPETYSELNQNFVVLKKQFKALKQNEQKLQDENHQLSEQLEEMTIHCQDQENEINALQEEIEVIKVKNEKLIEDIKILEKSQLAKNKELLSLERGIQKAKTTNDRNTAQCQVLALENQNLFNQIHHSKVINVQDINIQANQVGLKATRTLL</sequence>
<name>A0ABR2ICK0_9EUKA</name>